<name>A0A6A6TJI1_9PLEO</name>
<proteinExistence type="predicted"/>
<evidence type="ECO:0000313" key="2">
    <source>
        <dbReference type="Proteomes" id="UP000799324"/>
    </source>
</evidence>
<protein>
    <submittedName>
        <fullName evidence="1">Uncharacterized protein</fullName>
    </submittedName>
</protein>
<evidence type="ECO:0000313" key="1">
    <source>
        <dbReference type="EMBL" id="KAF2659088.1"/>
    </source>
</evidence>
<reference evidence="1" key="1">
    <citation type="journal article" date="2020" name="Stud. Mycol.">
        <title>101 Dothideomycetes genomes: a test case for predicting lifestyles and emergence of pathogens.</title>
        <authorList>
            <person name="Haridas S."/>
            <person name="Albert R."/>
            <person name="Binder M."/>
            <person name="Bloem J."/>
            <person name="Labutti K."/>
            <person name="Salamov A."/>
            <person name="Andreopoulos B."/>
            <person name="Baker S."/>
            <person name="Barry K."/>
            <person name="Bills G."/>
            <person name="Bluhm B."/>
            <person name="Cannon C."/>
            <person name="Castanera R."/>
            <person name="Culley D."/>
            <person name="Daum C."/>
            <person name="Ezra D."/>
            <person name="Gonzalez J."/>
            <person name="Henrissat B."/>
            <person name="Kuo A."/>
            <person name="Liang C."/>
            <person name="Lipzen A."/>
            <person name="Lutzoni F."/>
            <person name="Magnuson J."/>
            <person name="Mondo S."/>
            <person name="Nolan M."/>
            <person name="Ohm R."/>
            <person name="Pangilinan J."/>
            <person name="Park H.-J."/>
            <person name="Ramirez L."/>
            <person name="Alfaro M."/>
            <person name="Sun H."/>
            <person name="Tritt A."/>
            <person name="Yoshinaga Y."/>
            <person name="Zwiers L.-H."/>
            <person name="Turgeon B."/>
            <person name="Goodwin S."/>
            <person name="Spatafora J."/>
            <person name="Crous P."/>
            <person name="Grigoriev I."/>
        </authorList>
    </citation>
    <scope>NUCLEOTIDE SEQUENCE</scope>
    <source>
        <strain evidence="1">CBS 122681</strain>
    </source>
</reference>
<dbReference type="Proteomes" id="UP000799324">
    <property type="component" value="Unassembled WGS sequence"/>
</dbReference>
<accession>A0A6A6TJI1</accession>
<gene>
    <name evidence="1" type="ORF">K491DRAFT_215693</name>
</gene>
<keyword evidence="2" id="KW-1185">Reference proteome</keyword>
<dbReference type="AlphaFoldDB" id="A0A6A6TJI1"/>
<sequence>MPRSALYVVYSGIGASPSNVCSCSNHAANMSSILQEPVSGQAGRTSYTIMRCHKPCPPHKRRPTLACGQGFRGFRPGQSQRGYLHLTLHPRPARRPSLQHAIGGVSTTPWPLRKPRVLFLSSHIRPASGSVAARVAVPHTLTKLSTTDPSIACRGPARCPHSVLAYVLASAALSIPLGPLVEAARDVNCTSSSSAHSPS</sequence>
<dbReference type="EMBL" id="MU004309">
    <property type="protein sequence ID" value="KAF2659088.1"/>
    <property type="molecule type" value="Genomic_DNA"/>
</dbReference>
<organism evidence="1 2">
    <name type="scientific">Lophiostoma macrostomum CBS 122681</name>
    <dbReference type="NCBI Taxonomy" id="1314788"/>
    <lineage>
        <taxon>Eukaryota</taxon>
        <taxon>Fungi</taxon>
        <taxon>Dikarya</taxon>
        <taxon>Ascomycota</taxon>
        <taxon>Pezizomycotina</taxon>
        <taxon>Dothideomycetes</taxon>
        <taxon>Pleosporomycetidae</taxon>
        <taxon>Pleosporales</taxon>
        <taxon>Lophiostomataceae</taxon>
        <taxon>Lophiostoma</taxon>
    </lineage>
</organism>